<dbReference type="EMBL" id="JAMSHJ010000003">
    <property type="protein sequence ID" value="KAI5429731.1"/>
    <property type="molecule type" value="Genomic_DNA"/>
</dbReference>
<sequence length="99" mass="11146">MDSDLAESLDDREYTLGYMVAFVGGAVAWKSKWQKCVSLSSTEVEFIAVVETSVVMVEEICNGTWCETRKVHSKLMKLEKIHTVDNGSNMFKKCFLGEV</sequence>
<evidence type="ECO:0000313" key="2">
    <source>
        <dbReference type="Proteomes" id="UP001058974"/>
    </source>
</evidence>
<gene>
    <name evidence="1" type="ORF">KIW84_034348</name>
</gene>
<proteinExistence type="predicted"/>
<dbReference type="Proteomes" id="UP001058974">
    <property type="component" value="Chromosome 3"/>
</dbReference>
<keyword evidence="2" id="KW-1185">Reference proteome</keyword>
<evidence type="ECO:0000313" key="1">
    <source>
        <dbReference type="EMBL" id="KAI5429731.1"/>
    </source>
</evidence>
<reference evidence="1 2" key="1">
    <citation type="journal article" date="2022" name="Nat. Genet.">
        <title>Improved pea reference genome and pan-genome highlight genomic features and evolutionary characteristics.</title>
        <authorList>
            <person name="Yang T."/>
            <person name="Liu R."/>
            <person name="Luo Y."/>
            <person name="Hu S."/>
            <person name="Wang D."/>
            <person name="Wang C."/>
            <person name="Pandey M.K."/>
            <person name="Ge S."/>
            <person name="Xu Q."/>
            <person name="Li N."/>
            <person name="Li G."/>
            <person name="Huang Y."/>
            <person name="Saxena R.K."/>
            <person name="Ji Y."/>
            <person name="Li M."/>
            <person name="Yan X."/>
            <person name="He Y."/>
            <person name="Liu Y."/>
            <person name="Wang X."/>
            <person name="Xiang C."/>
            <person name="Varshney R.K."/>
            <person name="Ding H."/>
            <person name="Gao S."/>
            <person name="Zong X."/>
        </authorList>
    </citation>
    <scope>NUCLEOTIDE SEQUENCE [LARGE SCALE GENOMIC DNA]</scope>
    <source>
        <strain evidence="1 2">cv. Zhongwan 6</strain>
    </source>
</reference>
<comment type="caution">
    <text evidence="1">The sequence shown here is derived from an EMBL/GenBank/DDBJ whole genome shotgun (WGS) entry which is preliminary data.</text>
</comment>
<organism evidence="1 2">
    <name type="scientific">Pisum sativum</name>
    <name type="common">Garden pea</name>
    <name type="synonym">Lathyrus oleraceus</name>
    <dbReference type="NCBI Taxonomy" id="3888"/>
    <lineage>
        <taxon>Eukaryota</taxon>
        <taxon>Viridiplantae</taxon>
        <taxon>Streptophyta</taxon>
        <taxon>Embryophyta</taxon>
        <taxon>Tracheophyta</taxon>
        <taxon>Spermatophyta</taxon>
        <taxon>Magnoliopsida</taxon>
        <taxon>eudicotyledons</taxon>
        <taxon>Gunneridae</taxon>
        <taxon>Pentapetalae</taxon>
        <taxon>rosids</taxon>
        <taxon>fabids</taxon>
        <taxon>Fabales</taxon>
        <taxon>Fabaceae</taxon>
        <taxon>Papilionoideae</taxon>
        <taxon>50 kb inversion clade</taxon>
        <taxon>NPAAA clade</taxon>
        <taxon>Hologalegina</taxon>
        <taxon>IRL clade</taxon>
        <taxon>Fabeae</taxon>
        <taxon>Lathyrus</taxon>
    </lineage>
</organism>
<dbReference type="AlphaFoldDB" id="A0A9D4XYB6"/>
<accession>A0A9D4XYB6</accession>
<protein>
    <submittedName>
        <fullName evidence="1">Uncharacterized protein</fullName>
    </submittedName>
</protein>
<name>A0A9D4XYB6_PEA</name>
<dbReference type="Gramene" id="Psat03G0434800-T1">
    <property type="protein sequence ID" value="KAI5429731.1"/>
    <property type="gene ID" value="KIW84_034348"/>
</dbReference>